<organism evidence="1 2">
    <name type="scientific">Lacipirellula limnantheis</name>
    <dbReference type="NCBI Taxonomy" id="2528024"/>
    <lineage>
        <taxon>Bacteria</taxon>
        <taxon>Pseudomonadati</taxon>
        <taxon>Planctomycetota</taxon>
        <taxon>Planctomycetia</taxon>
        <taxon>Pirellulales</taxon>
        <taxon>Lacipirellulaceae</taxon>
        <taxon>Lacipirellula</taxon>
    </lineage>
</organism>
<sequence length="393" mass="42066">MMGQRCNNLRMASRRLPRALSYWLFVAGLLVAHGALGAESQSLQQLAKPISITWQQVPLHTALQRLGDAQSLAIWCDRRIDPGALITLTAVDRPTAEVFASLGEQLGAAAVPFVGVIYFGPPQTCVELATLAALARQPLSGAPATVRARWLKPQPWTCDRLSEPRELLRQLASAAHANIRGEQLVPHDLWPARKLPAMAPLDCAVLLLAGFDLACEPSNDGEILEIKPIDRPVAIAQEYRVPSSQSAAFDAAVAALPEATSSGDGSRPTIVARVEDHQRLRAALSGRSTGAVAAAAAALRSGAANVAGSELEDRRFTLTIENKPLTAVLNQLATQLDLQLEWDAAIPATAADRNVLVSCKVAKADLDGLLEALLEPAGLTCERQQSRVLIRKR</sequence>
<dbReference type="KEGG" id="llh:I41_44020"/>
<reference evidence="1 2" key="1">
    <citation type="submission" date="2019-02" db="EMBL/GenBank/DDBJ databases">
        <title>Deep-cultivation of Planctomycetes and their phenomic and genomic characterization uncovers novel biology.</title>
        <authorList>
            <person name="Wiegand S."/>
            <person name="Jogler M."/>
            <person name="Boedeker C."/>
            <person name="Pinto D."/>
            <person name="Vollmers J."/>
            <person name="Rivas-Marin E."/>
            <person name="Kohn T."/>
            <person name="Peeters S.H."/>
            <person name="Heuer A."/>
            <person name="Rast P."/>
            <person name="Oberbeckmann S."/>
            <person name="Bunk B."/>
            <person name="Jeske O."/>
            <person name="Meyerdierks A."/>
            <person name="Storesund J.E."/>
            <person name="Kallscheuer N."/>
            <person name="Luecker S."/>
            <person name="Lage O.M."/>
            <person name="Pohl T."/>
            <person name="Merkel B.J."/>
            <person name="Hornburger P."/>
            <person name="Mueller R.-W."/>
            <person name="Bruemmer F."/>
            <person name="Labrenz M."/>
            <person name="Spormann A.M."/>
            <person name="Op den Camp H."/>
            <person name="Overmann J."/>
            <person name="Amann R."/>
            <person name="Jetten M.S.M."/>
            <person name="Mascher T."/>
            <person name="Medema M.H."/>
            <person name="Devos D.P."/>
            <person name="Kaster A.-K."/>
            <person name="Ovreas L."/>
            <person name="Rohde M."/>
            <person name="Galperin M.Y."/>
            <person name="Jogler C."/>
        </authorList>
    </citation>
    <scope>NUCLEOTIDE SEQUENCE [LARGE SCALE GENOMIC DNA]</scope>
    <source>
        <strain evidence="1 2">I41</strain>
    </source>
</reference>
<proteinExistence type="predicted"/>
<protein>
    <submittedName>
        <fullName evidence="1">Uncharacterized protein</fullName>
    </submittedName>
</protein>
<evidence type="ECO:0000313" key="1">
    <source>
        <dbReference type="EMBL" id="QDT75193.1"/>
    </source>
</evidence>
<name>A0A517U3K4_9BACT</name>
<accession>A0A517U3K4</accession>
<gene>
    <name evidence="1" type="ORF">I41_44020</name>
</gene>
<keyword evidence="2" id="KW-1185">Reference proteome</keyword>
<evidence type="ECO:0000313" key="2">
    <source>
        <dbReference type="Proteomes" id="UP000317909"/>
    </source>
</evidence>
<dbReference type="Proteomes" id="UP000317909">
    <property type="component" value="Chromosome"/>
</dbReference>
<dbReference type="AlphaFoldDB" id="A0A517U3K4"/>
<dbReference type="EMBL" id="CP036339">
    <property type="protein sequence ID" value="QDT75193.1"/>
    <property type="molecule type" value="Genomic_DNA"/>
</dbReference>